<dbReference type="InterPro" id="IPR002157">
    <property type="entry name" value="Cbl-bd_prot"/>
</dbReference>
<evidence type="ECO:0000256" key="9">
    <source>
        <dbReference type="SAM" id="SignalP"/>
    </source>
</evidence>
<dbReference type="InterPro" id="IPR002172">
    <property type="entry name" value="LDrepeatLR_classA_rpt"/>
</dbReference>
<feature type="compositionally biased region" description="Basic and acidic residues" evidence="8">
    <location>
        <begin position="97"/>
        <end position="127"/>
    </location>
</feature>
<evidence type="ECO:0000256" key="8">
    <source>
        <dbReference type="SAM" id="MobiDB-lite"/>
    </source>
</evidence>
<dbReference type="PANTHER" id="PTHR10559">
    <property type="entry name" value="TRANSCOBALAMIN-1/GASTRIC INTRINSIC FACTOR"/>
    <property type="match status" value="1"/>
</dbReference>
<comment type="caution">
    <text evidence="7">Lacks conserved residue(s) required for the propagation of feature annotation.</text>
</comment>
<evidence type="ECO:0000256" key="1">
    <source>
        <dbReference type="ARBA" id="ARBA00004613"/>
    </source>
</evidence>
<dbReference type="InterPro" id="IPR051588">
    <property type="entry name" value="Cobalamin_Transport"/>
</dbReference>
<feature type="compositionally biased region" description="Basic and acidic residues" evidence="8">
    <location>
        <begin position="142"/>
        <end position="165"/>
    </location>
</feature>
<proteinExistence type="predicted"/>
<dbReference type="Pfam" id="PF00057">
    <property type="entry name" value="Ldl_recept_a"/>
    <property type="match status" value="1"/>
</dbReference>
<comment type="caution">
    <text evidence="10">The sequence shown here is derived from an EMBL/GenBank/DDBJ whole genome shotgun (WGS) entry which is preliminary data.</text>
</comment>
<evidence type="ECO:0000313" key="11">
    <source>
        <dbReference type="Proteomes" id="UP001054945"/>
    </source>
</evidence>
<evidence type="ECO:0000313" key="10">
    <source>
        <dbReference type="EMBL" id="GIY66678.1"/>
    </source>
</evidence>
<evidence type="ECO:0000256" key="7">
    <source>
        <dbReference type="PROSITE-ProRule" id="PRU00124"/>
    </source>
</evidence>
<dbReference type="Proteomes" id="UP001054945">
    <property type="component" value="Unassembled WGS sequence"/>
</dbReference>
<dbReference type="InterPro" id="IPR036055">
    <property type="entry name" value="LDL_receptor-like_sf"/>
</dbReference>
<evidence type="ECO:0008006" key="12">
    <source>
        <dbReference type="Google" id="ProtNLM"/>
    </source>
</evidence>
<feature type="compositionally biased region" description="Acidic residues" evidence="8">
    <location>
        <begin position="128"/>
        <end position="141"/>
    </location>
</feature>
<dbReference type="SMART" id="SM00192">
    <property type="entry name" value="LDLa"/>
    <property type="match status" value="2"/>
</dbReference>
<accession>A0AAV4VAH9</accession>
<evidence type="ECO:0000256" key="4">
    <source>
        <dbReference type="ARBA" id="ARBA00023157"/>
    </source>
</evidence>
<feature type="disulfide bond" evidence="7">
    <location>
        <begin position="34"/>
        <end position="52"/>
    </location>
</feature>
<keyword evidence="2" id="KW-0964">Secreted</keyword>
<feature type="compositionally biased region" description="Basic and acidic residues" evidence="8">
    <location>
        <begin position="219"/>
        <end position="234"/>
    </location>
</feature>
<evidence type="ECO:0000256" key="3">
    <source>
        <dbReference type="ARBA" id="ARBA00022729"/>
    </source>
</evidence>
<organism evidence="10 11">
    <name type="scientific">Caerostris extrusa</name>
    <name type="common">Bark spider</name>
    <name type="synonym">Caerostris bankana</name>
    <dbReference type="NCBI Taxonomy" id="172846"/>
    <lineage>
        <taxon>Eukaryota</taxon>
        <taxon>Metazoa</taxon>
        <taxon>Ecdysozoa</taxon>
        <taxon>Arthropoda</taxon>
        <taxon>Chelicerata</taxon>
        <taxon>Arachnida</taxon>
        <taxon>Araneae</taxon>
        <taxon>Araneomorphae</taxon>
        <taxon>Entelegynae</taxon>
        <taxon>Araneoidea</taxon>
        <taxon>Araneidae</taxon>
        <taxon>Caerostris</taxon>
    </lineage>
</organism>
<feature type="disulfide bond" evidence="7">
    <location>
        <begin position="27"/>
        <end position="39"/>
    </location>
</feature>
<dbReference type="Gene3D" id="1.50.10.20">
    <property type="match status" value="1"/>
</dbReference>
<gene>
    <name evidence="10" type="primary">AVEN_62733_1</name>
    <name evidence="10" type="ORF">CEXT_206951</name>
</gene>
<dbReference type="EMBL" id="BPLR01014142">
    <property type="protein sequence ID" value="GIY66678.1"/>
    <property type="molecule type" value="Genomic_DNA"/>
</dbReference>
<dbReference type="SUPFAM" id="SSF57424">
    <property type="entry name" value="LDL receptor-like module"/>
    <property type="match status" value="2"/>
</dbReference>
<feature type="disulfide bond" evidence="7">
    <location>
        <begin position="46"/>
        <end position="61"/>
    </location>
</feature>
<dbReference type="SUPFAM" id="SSF48239">
    <property type="entry name" value="Terpenoid cyclases/Protein prenyltransferases"/>
    <property type="match status" value="1"/>
</dbReference>
<feature type="chain" id="PRO_5043797684" description="Vitellogenin receptor" evidence="9">
    <location>
        <begin position="22"/>
        <end position="706"/>
    </location>
</feature>
<feature type="binding site" evidence="5">
    <location>
        <position position="538"/>
    </location>
    <ligand>
        <name>cyanocob(III)alamin</name>
        <dbReference type="ChEBI" id="CHEBI:17439"/>
    </ligand>
</feature>
<comment type="subcellular location">
    <subcellularLocation>
        <location evidence="1">Secreted</location>
    </subcellularLocation>
</comment>
<feature type="disulfide bond" evidence="7">
    <location>
        <begin position="82"/>
        <end position="100"/>
    </location>
</feature>
<keyword evidence="11" id="KW-1185">Reference proteome</keyword>
<dbReference type="InterPro" id="IPR008930">
    <property type="entry name" value="Terpenoid_cyclase/PrenylTrfase"/>
</dbReference>
<dbReference type="InterPro" id="IPR023415">
    <property type="entry name" value="LDLR_class-A_CS"/>
</dbReference>
<dbReference type="PRINTS" id="PR00261">
    <property type="entry name" value="LDLRECEPTOR"/>
</dbReference>
<dbReference type="GO" id="GO:0005615">
    <property type="term" value="C:extracellular space"/>
    <property type="evidence" value="ECO:0007669"/>
    <property type="project" value="TreeGrafter"/>
</dbReference>
<sequence length="706" mass="80855">MVLPIVLVILLPSVFFLNAQAEELVVCPDGLFPCDDGQCIRREDWCDDITTCKDGSDEKNCGERGFWGISPNKCKKEIHFQCNDGRCWPIAARCDGSEDCRDGDSVKKKSKENGIEEKEKTEENGSEEKEDESEESSEENGSEEKKEDKQESSEEKRSEEKKEDNGSDETETTTEADVTTTTDSFDYEYSEPPTTEIPTTDLEDIFSLGFWPESSPRTTKPENDFYSKKEQKTRVDNQYTTPVIPQISFSPTSIHRPSYVRPTTRSYSNEFRTRRPTIAYTSSKRYSTPRSYRRYMGGAYYSPTSAPHRNSYPSYPNQYGRSHPNHIYSQPVPNHHPYYPNANNHNGGPGWRVNINRPPTVFNRRLQVPSRFYFKKNYAQIYGNDNGLSVSRGQKWILSVRNASGGWDKETPRALIALSLVNNSFLAGNHENDLMQKYFQVYLGVNLLRDSPPTLNRLAMFVNALVATCQNPRDFQGLDLTEVIRSSILTSNRRSRRTVINPLVYLSLCLADRNLTHFEVHHLMTYLMDSRNDEVTRDMMYLALEAYTCHIQKESNPTQLYNLQKVAWNATARIIRRMKEDGRFGSIRSTALAAQALMSVNDSMEWDPRATFRFLKNHQLRSGSFGDFVSTYYALPALSGRSLLHLRNTRCNPPRVDRDLSLLKENPPRWDKNWVSFSSLCTAGGSLGRCELPCSTRPAWHQFSLS</sequence>
<keyword evidence="5" id="KW-0170">Cobalt</keyword>
<evidence type="ECO:0000256" key="5">
    <source>
        <dbReference type="PIRSR" id="PIRSR602157-1"/>
    </source>
</evidence>
<protein>
    <recommendedName>
        <fullName evidence="12">Vitellogenin receptor</fullName>
    </recommendedName>
</protein>
<reference evidence="10 11" key="1">
    <citation type="submission" date="2021-06" db="EMBL/GenBank/DDBJ databases">
        <title>Caerostris extrusa draft genome.</title>
        <authorList>
            <person name="Kono N."/>
            <person name="Arakawa K."/>
        </authorList>
    </citation>
    <scope>NUCLEOTIDE SEQUENCE [LARGE SCALE GENOMIC DNA]</scope>
</reference>
<dbReference type="GO" id="GO:0015889">
    <property type="term" value="P:cobalamin transport"/>
    <property type="evidence" value="ECO:0007669"/>
    <property type="project" value="InterPro"/>
</dbReference>
<name>A0AAV4VAH9_CAEEX</name>
<dbReference type="PROSITE" id="PS01209">
    <property type="entry name" value="LDLRA_1"/>
    <property type="match status" value="1"/>
</dbReference>
<dbReference type="Gene3D" id="4.10.400.10">
    <property type="entry name" value="Low-density Lipoprotein Receptor"/>
    <property type="match status" value="2"/>
</dbReference>
<feature type="signal peptide" evidence="9">
    <location>
        <begin position="1"/>
        <end position="21"/>
    </location>
</feature>
<keyword evidence="3 9" id="KW-0732">Signal</keyword>
<dbReference type="PANTHER" id="PTHR10559:SF18">
    <property type="entry name" value="TRANSCOBALAMIN II"/>
    <property type="match status" value="1"/>
</dbReference>
<dbReference type="GO" id="GO:0031419">
    <property type="term" value="F:cobalamin binding"/>
    <property type="evidence" value="ECO:0007669"/>
    <property type="project" value="InterPro"/>
</dbReference>
<feature type="region of interest" description="Disordered" evidence="8">
    <location>
        <begin position="97"/>
        <end position="234"/>
    </location>
</feature>
<evidence type="ECO:0000256" key="2">
    <source>
        <dbReference type="ARBA" id="ARBA00022525"/>
    </source>
</evidence>
<dbReference type="AlphaFoldDB" id="A0AAV4VAH9"/>
<dbReference type="Pfam" id="PF01122">
    <property type="entry name" value="Cobalamin_bind"/>
    <property type="match status" value="1"/>
</dbReference>
<dbReference type="PROSITE" id="PS50068">
    <property type="entry name" value="LDLRA_2"/>
    <property type="match status" value="2"/>
</dbReference>
<dbReference type="CDD" id="cd00112">
    <property type="entry name" value="LDLa"/>
    <property type="match status" value="2"/>
</dbReference>
<evidence type="ECO:0000256" key="6">
    <source>
        <dbReference type="PIRSR" id="PIRSR602157-2"/>
    </source>
</evidence>
<keyword evidence="4 6" id="KW-1015">Disulfide bond</keyword>
<feature type="disulfide bond" evidence="6">
    <location>
        <begin position="509"/>
        <end position="549"/>
    </location>
</feature>